<dbReference type="InParanoid" id="A0A0C3DYB7"/>
<gene>
    <name evidence="1" type="ORF">SCLCIDRAFT_908769</name>
</gene>
<dbReference type="Proteomes" id="UP000053989">
    <property type="component" value="Unassembled WGS sequence"/>
</dbReference>
<dbReference type="AlphaFoldDB" id="A0A0C3DYB7"/>
<protein>
    <submittedName>
        <fullName evidence="1">Uncharacterized protein</fullName>
    </submittedName>
</protein>
<name>A0A0C3DYB7_9AGAM</name>
<organism evidence="1 2">
    <name type="scientific">Scleroderma citrinum Foug A</name>
    <dbReference type="NCBI Taxonomy" id="1036808"/>
    <lineage>
        <taxon>Eukaryota</taxon>
        <taxon>Fungi</taxon>
        <taxon>Dikarya</taxon>
        <taxon>Basidiomycota</taxon>
        <taxon>Agaricomycotina</taxon>
        <taxon>Agaricomycetes</taxon>
        <taxon>Agaricomycetidae</taxon>
        <taxon>Boletales</taxon>
        <taxon>Sclerodermatineae</taxon>
        <taxon>Sclerodermataceae</taxon>
        <taxon>Scleroderma</taxon>
    </lineage>
</organism>
<dbReference type="EMBL" id="KN822054">
    <property type="protein sequence ID" value="KIM61184.1"/>
    <property type="molecule type" value="Genomic_DNA"/>
</dbReference>
<keyword evidence="2" id="KW-1185">Reference proteome</keyword>
<reference evidence="2" key="2">
    <citation type="submission" date="2015-01" db="EMBL/GenBank/DDBJ databases">
        <title>Evolutionary Origins and Diversification of the Mycorrhizal Mutualists.</title>
        <authorList>
            <consortium name="DOE Joint Genome Institute"/>
            <consortium name="Mycorrhizal Genomics Consortium"/>
            <person name="Kohler A."/>
            <person name="Kuo A."/>
            <person name="Nagy L.G."/>
            <person name="Floudas D."/>
            <person name="Copeland A."/>
            <person name="Barry K.W."/>
            <person name="Cichocki N."/>
            <person name="Veneault-Fourrey C."/>
            <person name="LaButti K."/>
            <person name="Lindquist E.A."/>
            <person name="Lipzen A."/>
            <person name="Lundell T."/>
            <person name="Morin E."/>
            <person name="Murat C."/>
            <person name="Riley R."/>
            <person name="Ohm R."/>
            <person name="Sun H."/>
            <person name="Tunlid A."/>
            <person name="Henrissat B."/>
            <person name="Grigoriev I.V."/>
            <person name="Hibbett D.S."/>
            <person name="Martin F."/>
        </authorList>
    </citation>
    <scope>NUCLEOTIDE SEQUENCE [LARGE SCALE GENOMIC DNA]</scope>
    <source>
        <strain evidence="2">Foug A</strain>
    </source>
</reference>
<accession>A0A0C3DYB7</accession>
<evidence type="ECO:0000313" key="1">
    <source>
        <dbReference type="EMBL" id="KIM61184.1"/>
    </source>
</evidence>
<proteinExistence type="predicted"/>
<evidence type="ECO:0000313" key="2">
    <source>
        <dbReference type="Proteomes" id="UP000053989"/>
    </source>
</evidence>
<dbReference type="HOGENOM" id="CLU_2086216_0_0_1"/>
<reference evidence="1 2" key="1">
    <citation type="submission" date="2014-04" db="EMBL/GenBank/DDBJ databases">
        <authorList>
            <consortium name="DOE Joint Genome Institute"/>
            <person name="Kuo A."/>
            <person name="Kohler A."/>
            <person name="Nagy L.G."/>
            <person name="Floudas D."/>
            <person name="Copeland A."/>
            <person name="Barry K.W."/>
            <person name="Cichocki N."/>
            <person name="Veneault-Fourrey C."/>
            <person name="LaButti K."/>
            <person name="Lindquist E.A."/>
            <person name="Lipzen A."/>
            <person name="Lundell T."/>
            <person name="Morin E."/>
            <person name="Murat C."/>
            <person name="Sun H."/>
            <person name="Tunlid A."/>
            <person name="Henrissat B."/>
            <person name="Grigoriev I.V."/>
            <person name="Hibbett D.S."/>
            <person name="Martin F."/>
            <person name="Nordberg H.P."/>
            <person name="Cantor M.N."/>
            <person name="Hua S.X."/>
        </authorList>
    </citation>
    <scope>NUCLEOTIDE SEQUENCE [LARGE SCALE GENOMIC DNA]</scope>
    <source>
        <strain evidence="1 2">Foug A</strain>
    </source>
</reference>
<sequence>MANVIRQWVSQSVRVSERKGSVTRPRVILARRGILALKYRALETIQPAEATFPTCEIGVHLLITSYEKLLHLPNRIAGDPSVSIILLHRRAQLGWIWAARSRSLSKMLHISAPLFFS</sequence>